<keyword evidence="3" id="KW-1185">Reference proteome</keyword>
<reference evidence="2 3" key="1">
    <citation type="submission" date="2015-04" db="EMBL/GenBank/DDBJ databases">
        <authorList>
            <person name="Calcutt M.J."/>
            <person name="Foecking M.F."/>
        </authorList>
    </citation>
    <scope>NUCLEOTIDE SEQUENCE [LARGE SCALE GENOMIC DNA]</scope>
    <source>
        <strain evidence="2 3">199/55</strain>
    </source>
</reference>
<proteinExistence type="predicted"/>
<organism evidence="2 3">
    <name type="scientific">Moraxella ovis</name>
    <dbReference type="NCBI Taxonomy" id="29433"/>
    <lineage>
        <taxon>Bacteria</taxon>
        <taxon>Pseudomonadati</taxon>
        <taxon>Pseudomonadota</taxon>
        <taxon>Gammaproteobacteria</taxon>
        <taxon>Moraxellales</taxon>
        <taxon>Moraxellaceae</taxon>
        <taxon>Moraxella</taxon>
    </lineage>
</organism>
<gene>
    <name evidence="2" type="ORF">MOVS_05270</name>
</gene>
<dbReference type="EMBL" id="CP011158">
    <property type="protein sequence ID" value="ANB91488.1"/>
    <property type="molecule type" value="Genomic_DNA"/>
</dbReference>
<feature type="transmembrane region" description="Helical" evidence="1">
    <location>
        <begin position="12"/>
        <end position="31"/>
    </location>
</feature>
<evidence type="ECO:0000313" key="2">
    <source>
        <dbReference type="EMBL" id="ANB91488.1"/>
    </source>
</evidence>
<protein>
    <submittedName>
        <fullName evidence="2">Uncharacterized protein</fullName>
    </submittedName>
</protein>
<name>A0ABM6BCV5_9GAMM</name>
<evidence type="ECO:0000313" key="3">
    <source>
        <dbReference type="Proteomes" id="UP000076765"/>
    </source>
</evidence>
<accession>A0ABM6BCV5</accession>
<keyword evidence="1" id="KW-1133">Transmembrane helix</keyword>
<feature type="transmembrane region" description="Helical" evidence="1">
    <location>
        <begin position="52"/>
        <end position="73"/>
    </location>
</feature>
<sequence length="74" mass="8620">MGVMMEDIFEVVIKAIIKLLRTFGGIFQFFIEVFGDLISHLIEKCYKKYPKTIIFICILLLIVVIYVLVMAFAR</sequence>
<dbReference type="Proteomes" id="UP000076765">
    <property type="component" value="Chromosome"/>
</dbReference>
<keyword evidence="1" id="KW-0472">Membrane</keyword>
<keyword evidence="1" id="KW-0812">Transmembrane</keyword>
<evidence type="ECO:0000256" key="1">
    <source>
        <dbReference type="SAM" id="Phobius"/>
    </source>
</evidence>